<accession>A0A857MN53</accession>
<keyword evidence="2" id="KW-0472">Membrane</keyword>
<feature type="transmembrane region" description="Helical" evidence="2">
    <location>
        <begin position="59"/>
        <end position="80"/>
    </location>
</feature>
<sequence length="200" mass="22385">MDVGPIRGSRPTERRAAAAPSSQTHHQSEEPQPVREEAKSVYRGSTQRPPESKKGVMRIVWPIITVLLVIALLVTAWFAWFKPGGTGSPAIDSDKYQAVFFTNGQVYFGKLQTLNGEYLKLTDIYYLQSQQTATQDQSNPQQTTDKQNQDQSKVQLIKLGDEIHGPEDAMVISKDQVLFYENIKPDGKVAQSIDQYKGSK</sequence>
<proteinExistence type="predicted"/>
<dbReference type="KEGG" id="mama:GII36_05560"/>
<evidence type="ECO:0000256" key="2">
    <source>
        <dbReference type="SAM" id="Phobius"/>
    </source>
</evidence>
<keyword evidence="2" id="KW-1133">Transmembrane helix</keyword>
<dbReference type="EMBL" id="CP045921">
    <property type="protein sequence ID" value="QHN43285.1"/>
    <property type="molecule type" value="Genomic_DNA"/>
</dbReference>
<name>A0A857MN53_9BACT</name>
<feature type="compositionally biased region" description="Basic and acidic residues" evidence="1">
    <location>
        <begin position="26"/>
        <end position="40"/>
    </location>
</feature>
<keyword evidence="4" id="KW-1185">Reference proteome</keyword>
<dbReference type="AlphaFoldDB" id="A0A857MN53"/>
<organism evidence="3 4">
    <name type="scientific">Candidatus Mycosynbacter amalyticus</name>
    <dbReference type="NCBI Taxonomy" id="2665156"/>
    <lineage>
        <taxon>Bacteria</taxon>
        <taxon>Candidatus Saccharimonadota</taxon>
        <taxon>Candidatus Saccharimonadota incertae sedis</taxon>
        <taxon>Candidatus Mycosynbacter</taxon>
    </lineage>
</organism>
<gene>
    <name evidence="3" type="ORF">GII36_05560</name>
</gene>
<keyword evidence="2" id="KW-0812">Transmembrane</keyword>
<feature type="region of interest" description="Disordered" evidence="1">
    <location>
        <begin position="1"/>
        <end position="51"/>
    </location>
</feature>
<reference evidence="3" key="1">
    <citation type="journal article" date="2021" name="Nat. Microbiol.">
        <title>Cocultivation of an ultrasmall environmental parasitic bacterium with lytic ability against bacteria associated with wastewater foams.</title>
        <authorList>
            <person name="Batinovic S."/>
            <person name="Rose J.J.A."/>
            <person name="Ratcliffe J."/>
            <person name="Seviour R.J."/>
            <person name="Petrovski S."/>
        </authorList>
    </citation>
    <scope>NUCLEOTIDE SEQUENCE</scope>
    <source>
        <strain evidence="3">JR1</strain>
    </source>
</reference>
<evidence type="ECO:0000313" key="3">
    <source>
        <dbReference type="EMBL" id="QHN43285.1"/>
    </source>
</evidence>
<dbReference type="RefSeq" id="WP_260763311.1">
    <property type="nucleotide sequence ID" value="NZ_CP045921.1"/>
</dbReference>
<protein>
    <submittedName>
        <fullName evidence="3">Uncharacterized protein</fullName>
    </submittedName>
</protein>
<evidence type="ECO:0000256" key="1">
    <source>
        <dbReference type="SAM" id="MobiDB-lite"/>
    </source>
</evidence>
<evidence type="ECO:0000313" key="4">
    <source>
        <dbReference type="Proteomes" id="UP001059824"/>
    </source>
</evidence>
<dbReference type="Proteomes" id="UP001059824">
    <property type="component" value="Chromosome"/>
</dbReference>